<dbReference type="Proteomes" id="UP000830375">
    <property type="component" value="Unassembled WGS sequence"/>
</dbReference>
<keyword evidence="10" id="KW-0770">Synapse</keyword>
<dbReference type="Gene3D" id="3.40.395.10">
    <property type="entry name" value="Adenoviral Proteinase, Chain A"/>
    <property type="match status" value="1"/>
</dbReference>
<accession>A0ABQ8LGA2</accession>
<feature type="transmembrane region" description="Helical" evidence="20">
    <location>
        <begin position="246"/>
        <end position="265"/>
    </location>
</feature>
<dbReference type="Pfam" id="PF01027">
    <property type="entry name" value="Bax1-I"/>
    <property type="match status" value="1"/>
</dbReference>
<protein>
    <recommendedName>
        <fullName evidence="17">Protein lifeguard 2</fullName>
    </recommendedName>
    <alternativeName>
        <fullName evidence="18">Fas apoptotic inhibitory molecule 2</fullName>
    </alternativeName>
</protein>
<evidence type="ECO:0000256" key="9">
    <source>
        <dbReference type="ARBA" id="ARBA00022989"/>
    </source>
</evidence>
<dbReference type="Pfam" id="PF02902">
    <property type="entry name" value="Peptidase_C48"/>
    <property type="match status" value="1"/>
</dbReference>
<reference evidence="22 23" key="1">
    <citation type="submission" date="2022-01" db="EMBL/GenBank/DDBJ databases">
        <title>A high-quality chromosome-level genome assembly of rohu carp, Labeo rohita.</title>
        <authorList>
            <person name="Arick M.A. II"/>
            <person name="Hsu C.-Y."/>
            <person name="Magbanua Z."/>
            <person name="Pechanova O."/>
            <person name="Grover C."/>
            <person name="Miller E."/>
            <person name="Thrash A."/>
            <person name="Ezzel L."/>
            <person name="Alam S."/>
            <person name="Benzie J."/>
            <person name="Hamilton M."/>
            <person name="Karsi A."/>
            <person name="Lawrence M.L."/>
            <person name="Peterson D.G."/>
        </authorList>
    </citation>
    <scope>NUCLEOTIDE SEQUENCE [LARGE SCALE GENOMIC DNA]</scope>
    <source>
        <strain evidence="23">BAU-BD-2019</strain>
        <tissue evidence="22">Blood</tissue>
    </source>
</reference>
<feature type="transmembrane region" description="Helical" evidence="20">
    <location>
        <begin position="96"/>
        <end position="117"/>
    </location>
</feature>
<evidence type="ECO:0000256" key="2">
    <source>
        <dbReference type="ARBA" id="ARBA00004651"/>
    </source>
</evidence>
<evidence type="ECO:0000256" key="1">
    <source>
        <dbReference type="ARBA" id="ARBA00004285"/>
    </source>
</evidence>
<evidence type="ECO:0000256" key="13">
    <source>
        <dbReference type="ARBA" id="ARBA00023257"/>
    </source>
</evidence>
<evidence type="ECO:0000256" key="6">
    <source>
        <dbReference type="ARBA" id="ARBA00022692"/>
    </source>
</evidence>
<evidence type="ECO:0000256" key="8">
    <source>
        <dbReference type="ARBA" id="ARBA00022801"/>
    </source>
</evidence>
<evidence type="ECO:0000256" key="14">
    <source>
        <dbReference type="ARBA" id="ARBA00034100"/>
    </source>
</evidence>
<dbReference type="InterPro" id="IPR006214">
    <property type="entry name" value="Bax_inhibitor_1-related"/>
</dbReference>
<evidence type="ECO:0000259" key="21">
    <source>
        <dbReference type="PROSITE" id="PS50600"/>
    </source>
</evidence>
<comment type="subcellular location">
    <subcellularLocation>
        <location evidence="2">Cell membrane</location>
        <topology evidence="2">Multi-pass membrane protein</topology>
    </subcellularLocation>
    <subcellularLocation>
        <location evidence="1">Membrane raft</location>
    </subcellularLocation>
    <subcellularLocation>
        <location evidence="14">Postsynaptic cell membrane</location>
    </subcellularLocation>
</comment>
<keyword evidence="12" id="KW-0325">Glycoprotein</keyword>
<comment type="similarity">
    <text evidence="3">Belongs to the peptidase C48 family.</text>
</comment>
<feature type="region of interest" description="Disordered" evidence="19">
    <location>
        <begin position="566"/>
        <end position="597"/>
    </location>
</feature>
<dbReference type="GO" id="GO:0008233">
    <property type="term" value="F:peptidase activity"/>
    <property type="evidence" value="ECO:0007669"/>
    <property type="project" value="UniProtKB-KW"/>
</dbReference>
<feature type="compositionally biased region" description="Low complexity" evidence="19">
    <location>
        <begin position="716"/>
        <end position="725"/>
    </location>
</feature>
<name>A0ABQ8LGA2_LABRO</name>
<comment type="similarity">
    <text evidence="15">Belongs to the BI1 family. LFG subfamily.</text>
</comment>
<dbReference type="PANTHER" id="PTHR23291">
    <property type="entry name" value="BAX INHIBITOR-RELATED"/>
    <property type="match status" value="1"/>
</dbReference>
<dbReference type="SUPFAM" id="SSF54001">
    <property type="entry name" value="Cysteine proteinases"/>
    <property type="match status" value="1"/>
</dbReference>
<keyword evidence="23" id="KW-1185">Reference proteome</keyword>
<feature type="transmembrane region" description="Helical" evidence="20">
    <location>
        <begin position="129"/>
        <end position="148"/>
    </location>
</feature>
<feature type="region of interest" description="Disordered" evidence="19">
    <location>
        <begin position="480"/>
        <end position="499"/>
    </location>
</feature>
<evidence type="ECO:0000256" key="4">
    <source>
        <dbReference type="ARBA" id="ARBA00022475"/>
    </source>
</evidence>
<evidence type="ECO:0000256" key="3">
    <source>
        <dbReference type="ARBA" id="ARBA00005234"/>
    </source>
</evidence>
<keyword evidence="7" id="KW-0053">Apoptosis</keyword>
<keyword evidence="6 20" id="KW-0812">Transmembrane</keyword>
<comment type="caution">
    <text evidence="22">The sequence shown here is derived from an EMBL/GenBank/DDBJ whole genome shotgun (WGS) entry which is preliminary data.</text>
</comment>
<keyword evidence="11 20" id="KW-0472">Membrane</keyword>
<keyword evidence="4" id="KW-1003">Cell membrane</keyword>
<feature type="compositionally biased region" description="Low complexity" evidence="19">
    <location>
        <begin position="762"/>
        <end position="788"/>
    </location>
</feature>
<feature type="compositionally biased region" description="Low complexity" evidence="19">
    <location>
        <begin position="737"/>
        <end position="748"/>
    </location>
</feature>
<comment type="subunit">
    <text evidence="16">Interacts with FAS/TNFRSF6 and BAX.</text>
</comment>
<sequence length="1118" mass="124835">MGERMSPSCASVIELRSLQQYSIITVCVQHPRQVSVTNKSNNDSDVQPMASGPPSYEEATAGGSPCYSGAYPGDSEMLTEFSWDDQNIRRIFIRKVYTILMLQLSVTAAFVALFIFCEPVKYYIQANPGWYWASYVVFFITYLTLSCCRGPRRQFPWNLILLVIFTLSLSYMTGMLSSYYNTKSVIICLGITALVCLAITIFSFQTRIDITSYQGVLLIFCTVLFICGLVLAIILPFGYVSTNVPWLHALYAALGAILFCMFLAFDTQMLMGKKQYTISPEEYIFATLSLYLDIHDMDLQCTLLCLSPSPQLLPCAMRSSCSVKEHCALMTRFRSAHPMGKRGFNMWASAMAEGARVWDCADSPKDLSRYNRGFRSFIMFNKFCDWIGTGIASLRNGVPAGGVHTGSVRVDQDGTIRRKRPLDCLEDGDAVDQEEERVVKKFRMGDIMDTVKNAAEGMKTHGSSVAFWVKNSVRPNVTNVLPASPGPPQTGIPSEPAGNSAASASLWVENKTSLKFGDRLRDKLKDTFVAPSSSSEWRTVTKSGSLRTEQSVTISKASRRQVCMDHPPHDTHKANGHSVNLPSASTPKPSPSPRLGRSLYHRPHSFLSSPETSSGKAMYTSLFEKTFPIRVVQSPSHGSSNRLLRARTRCTAQESVREEEKEVYRQLLAMVSGGQSTFLQDGSSHSSIRSHRDFSSFLSSSRSRLHCASPAGSGAGVSSYGLSSLPPSPQHGSSQTSSALPSPGASSSIPEPQLWAHELEPSAKGPVVPSAPSPAALQDTSSQDTQSSAHDGDSVIFVKEQQGKKHENSSVPCFQAELWIKELTSLYDSRARERRRLIEEQEALASQLLRQRLSGVGRAAPTSVELKVRVPLEKEVPVAAVIQKPQPIQEEPEFPELTEDMEKEVSRALRGGSQDEVLSEGFRLTITRKDLQTLSHLNWLNDEVINFYMNLLVERSKQPNLPSAYTFNTFFFPKLRSSGYSAVRRWTKKVDIFSVDIILVPVHLGVHWCLSTVDFRKKSITYFDSMGGNNDEACRILLKYLKQESEDKKGQNFDTSEWTLKSKRPNEIPQQMNGSDCGMFTCKYAEYITKDRPITFTQKHMPYFRRRMVWEILNQKLL</sequence>
<organism evidence="22 23">
    <name type="scientific">Labeo rohita</name>
    <name type="common">Indian major carp</name>
    <name type="synonym">Cyprinus rohita</name>
    <dbReference type="NCBI Taxonomy" id="84645"/>
    <lineage>
        <taxon>Eukaryota</taxon>
        <taxon>Metazoa</taxon>
        <taxon>Chordata</taxon>
        <taxon>Craniata</taxon>
        <taxon>Vertebrata</taxon>
        <taxon>Euteleostomi</taxon>
        <taxon>Actinopterygii</taxon>
        <taxon>Neopterygii</taxon>
        <taxon>Teleostei</taxon>
        <taxon>Ostariophysi</taxon>
        <taxon>Cypriniformes</taxon>
        <taxon>Cyprinidae</taxon>
        <taxon>Labeoninae</taxon>
        <taxon>Labeonini</taxon>
        <taxon>Labeo</taxon>
    </lineage>
</organism>
<keyword evidence="9 20" id="KW-1133">Transmembrane helix</keyword>
<feature type="transmembrane region" description="Helical" evidence="20">
    <location>
        <begin position="216"/>
        <end position="240"/>
    </location>
</feature>
<proteinExistence type="inferred from homology"/>
<dbReference type="InterPro" id="IPR003653">
    <property type="entry name" value="Peptidase_C48_C"/>
</dbReference>
<dbReference type="InterPro" id="IPR038765">
    <property type="entry name" value="Papain-like_cys_pep_sf"/>
</dbReference>
<dbReference type="PROSITE" id="PS50600">
    <property type="entry name" value="ULP_PROTEASE"/>
    <property type="match status" value="1"/>
</dbReference>
<dbReference type="EMBL" id="JACTAM010000023">
    <property type="protein sequence ID" value="KAI2649716.1"/>
    <property type="molecule type" value="Genomic_DNA"/>
</dbReference>
<evidence type="ECO:0000256" key="16">
    <source>
        <dbReference type="ARBA" id="ARBA00038784"/>
    </source>
</evidence>
<feature type="transmembrane region" description="Helical" evidence="20">
    <location>
        <begin position="155"/>
        <end position="172"/>
    </location>
</feature>
<feature type="compositionally biased region" description="Polar residues" evidence="19">
    <location>
        <begin position="36"/>
        <end position="45"/>
    </location>
</feature>
<evidence type="ECO:0000256" key="17">
    <source>
        <dbReference type="ARBA" id="ARBA00040576"/>
    </source>
</evidence>
<evidence type="ECO:0000256" key="12">
    <source>
        <dbReference type="ARBA" id="ARBA00023180"/>
    </source>
</evidence>
<evidence type="ECO:0000256" key="10">
    <source>
        <dbReference type="ARBA" id="ARBA00023018"/>
    </source>
</evidence>
<evidence type="ECO:0000313" key="22">
    <source>
        <dbReference type="EMBL" id="KAI2649716.1"/>
    </source>
</evidence>
<keyword evidence="5 22" id="KW-0645">Protease</keyword>
<evidence type="ECO:0000256" key="5">
    <source>
        <dbReference type="ARBA" id="ARBA00022670"/>
    </source>
</evidence>
<feature type="region of interest" description="Disordered" evidence="19">
    <location>
        <begin position="762"/>
        <end position="791"/>
    </location>
</feature>
<feature type="region of interest" description="Disordered" evidence="19">
    <location>
        <begin position="36"/>
        <end position="61"/>
    </location>
</feature>
<dbReference type="CDD" id="cd10428">
    <property type="entry name" value="LFG_like"/>
    <property type="match status" value="1"/>
</dbReference>
<evidence type="ECO:0000256" key="19">
    <source>
        <dbReference type="SAM" id="MobiDB-lite"/>
    </source>
</evidence>
<keyword evidence="8" id="KW-0378">Hydrolase</keyword>
<feature type="transmembrane region" description="Helical" evidence="20">
    <location>
        <begin position="184"/>
        <end position="204"/>
    </location>
</feature>
<evidence type="ECO:0000256" key="11">
    <source>
        <dbReference type="ARBA" id="ARBA00023136"/>
    </source>
</evidence>
<dbReference type="GO" id="GO:0006508">
    <property type="term" value="P:proteolysis"/>
    <property type="evidence" value="ECO:0007669"/>
    <property type="project" value="UniProtKB-KW"/>
</dbReference>
<evidence type="ECO:0000256" key="20">
    <source>
        <dbReference type="SAM" id="Phobius"/>
    </source>
</evidence>
<dbReference type="PANTHER" id="PTHR23291:SF18">
    <property type="entry name" value="PROTEIN LIFEGUARD 2"/>
    <property type="match status" value="1"/>
</dbReference>
<evidence type="ECO:0000256" key="7">
    <source>
        <dbReference type="ARBA" id="ARBA00022703"/>
    </source>
</evidence>
<feature type="region of interest" description="Disordered" evidence="19">
    <location>
        <begin position="716"/>
        <end position="750"/>
    </location>
</feature>
<evidence type="ECO:0000313" key="23">
    <source>
        <dbReference type="Proteomes" id="UP000830375"/>
    </source>
</evidence>
<feature type="domain" description="Ubiquitin-like protease family profile" evidence="21">
    <location>
        <begin position="924"/>
        <end position="1088"/>
    </location>
</feature>
<evidence type="ECO:0000256" key="18">
    <source>
        <dbReference type="ARBA" id="ARBA00042941"/>
    </source>
</evidence>
<gene>
    <name evidence="22" type="ORF">H4Q32_015722</name>
</gene>
<keyword evidence="13" id="KW-0628">Postsynaptic cell membrane</keyword>
<evidence type="ECO:0000256" key="15">
    <source>
        <dbReference type="ARBA" id="ARBA00038174"/>
    </source>
</evidence>